<evidence type="ECO:0000313" key="2">
    <source>
        <dbReference type="EMBL" id="KKM03136.1"/>
    </source>
</evidence>
<feature type="compositionally biased region" description="Polar residues" evidence="1">
    <location>
        <begin position="9"/>
        <end position="30"/>
    </location>
</feature>
<reference evidence="2" key="1">
    <citation type="journal article" date="2015" name="Nature">
        <title>Complex archaea that bridge the gap between prokaryotes and eukaryotes.</title>
        <authorList>
            <person name="Spang A."/>
            <person name="Saw J.H."/>
            <person name="Jorgensen S.L."/>
            <person name="Zaremba-Niedzwiedzka K."/>
            <person name="Martijn J."/>
            <person name="Lind A.E."/>
            <person name="van Eijk R."/>
            <person name="Schleper C."/>
            <person name="Guy L."/>
            <person name="Ettema T.J."/>
        </authorList>
    </citation>
    <scope>NUCLEOTIDE SEQUENCE</scope>
</reference>
<gene>
    <name evidence="2" type="ORF">LCGC14_1777430</name>
</gene>
<accession>A0A0F9JBB1</accession>
<organism evidence="2">
    <name type="scientific">marine sediment metagenome</name>
    <dbReference type="NCBI Taxonomy" id="412755"/>
    <lineage>
        <taxon>unclassified sequences</taxon>
        <taxon>metagenomes</taxon>
        <taxon>ecological metagenomes</taxon>
    </lineage>
</organism>
<evidence type="ECO:0000256" key="1">
    <source>
        <dbReference type="SAM" id="MobiDB-lite"/>
    </source>
</evidence>
<protein>
    <submittedName>
        <fullName evidence="2">Uncharacterized protein</fullName>
    </submittedName>
</protein>
<dbReference type="EMBL" id="LAZR01016756">
    <property type="protein sequence ID" value="KKM03136.1"/>
    <property type="molecule type" value="Genomic_DNA"/>
</dbReference>
<name>A0A0F9JBB1_9ZZZZ</name>
<comment type="caution">
    <text evidence="2">The sequence shown here is derived from an EMBL/GenBank/DDBJ whole genome shotgun (WGS) entry which is preliminary data.</text>
</comment>
<proteinExistence type="predicted"/>
<feature type="region of interest" description="Disordered" evidence="1">
    <location>
        <begin position="1"/>
        <end position="30"/>
    </location>
</feature>
<sequence>MAELGSGSGSDYPTSIDTDANKESSSTSARANVPNDLAAAIIAIMTELGTDPAGSLATVKDFLQAEHNIDGTHVVSSVSWVKDGLVIASASGAPTTDVDVDFDVLTVSSTGNADGTLVIIANGNYTLELDQTGQINALDTGSAANDTLYYIWVLNGTSGTGVVASTSSTLGGVTKPSGYTAKGRLVGYIHTNGSAQVRAFTRVGNYWRYDDPVQDLPADSSITANVAKTVTLSVPPNTLAHILLDLDNTSDSGDLGGAVFPTGAADTTSNLDESSVSAAAVQSVSTHGGGMVIVPVDGSSQCKYMATEPAGITTVIINTLGYWDSLGGGQ</sequence>
<dbReference type="AlphaFoldDB" id="A0A0F9JBB1"/>